<dbReference type="InterPro" id="IPR018108">
    <property type="entry name" value="MCP_transmembrane"/>
</dbReference>
<dbReference type="PANTHER" id="PTHR45667">
    <property type="entry name" value="S-ADENOSYLMETHIONINE MITOCHONDRIAL CARRIER PROTEIN"/>
    <property type="match status" value="1"/>
</dbReference>
<gene>
    <name evidence="12" type="ORF">CSOL1703_00009452</name>
</gene>
<evidence type="ECO:0000256" key="3">
    <source>
        <dbReference type="ARBA" id="ARBA00022448"/>
    </source>
</evidence>
<evidence type="ECO:0000256" key="11">
    <source>
        <dbReference type="SAM" id="Phobius"/>
    </source>
</evidence>
<protein>
    <recommendedName>
        <fullName evidence="14">S-adenosylmethionine mitochondrial carrier protein</fullName>
    </recommendedName>
</protein>
<evidence type="ECO:0000256" key="9">
    <source>
        <dbReference type="PROSITE-ProRule" id="PRU00282"/>
    </source>
</evidence>
<dbReference type="InterPro" id="IPR023395">
    <property type="entry name" value="MCP_dom_sf"/>
</dbReference>
<keyword evidence="6" id="KW-0496">Mitochondrion</keyword>
<dbReference type="PROSITE" id="PS50920">
    <property type="entry name" value="SOLCAR"/>
    <property type="match status" value="3"/>
</dbReference>
<dbReference type="Proteomes" id="UP000775872">
    <property type="component" value="Unassembled WGS sequence"/>
</dbReference>
<evidence type="ECO:0000256" key="1">
    <source>
        <dbReference type="ARBA" id="ARBA00004141"/>
    </source>
</evidence>
<feature type="repeat" description="Solcar" evidence="9">
    <location>
        <begin position="89"/>
        <end position="183"/>
    </location>
</feature>
<dbReference type="GO" id="GO:0016020">
    <property type="term" value="C:membrane"/>
    <property type="evidence" value="ECO:0007669"/>
    <property type="project" value="UniProtKB-SubCell"/>
</dbReference>
<feature type="transmembrane region" description="Helical" evidence="11">
    <location>
        <begin position="52"/>
        <end position="72"/>
    </location>
</feature>
<dbReference type="OrthoDB" id="250329at2759"/>
<keyword evidence="3 10" id="KW-0813">Transport</keyword>
<reference evidence="12" key="1">
    <citation type="submission" date="2021-10" db="EMBL/GenBank/DDBJ databases">
        <authorList>
            <person name="Piombo E."/>
        </authorList>
    </citation>
    <scope>NUCLEOTIDE SEQUENCE</scope>
</reference>
<evidence type="ECO:0000256" key="5">
    <source>
        <dbReference type="ARBA" id="ARBA00022737"/>
    </source>
</evidence>
<comment type="subcellular location">
    <subcellularLocation>
        <location evidence="1">Membrane</location>
        <topology evidence="1">Multi-pass membrane protein</topology>
    </subcellularLocation>
</comment>
<keyword evidence="7 11" id="KW-1133">Transmembrane helix</keyword>
<keyword evidence="4 9" id="KW-0812">Transmembrane</keyword>
<evidence type="ECO:0000256" key="6">
    <source>
        <dbReference type="ARBA" id="ARBA00022792"/>
    </source>
</evidence>
<accession>A0A9N9W4X9</accession>
<dbReference type="AlphaFoldDB" id="A0A9N9W4X9"/>
<keyword evidence="6" id="KW-0999">Mitochondrion inner membrane</keyword>
<evidence type="ECO:0000256" key="2">
    <source>
        <dbReference type="ARBA" id="ARBA00006375"/>
    </source>
</evidence>
<dbReference type="Pfam" id="PF00153">
    <property type="entry name" value="Mito_carr"/>
    <property type="match status" value="3"/>
</dbReference>
<name>A0A9N9W4X9_9HYPO</name>
<dbReference type="EMBL" id="CABFOC020000003">
    <property type="protein sequence ID" value="CAH0043560.1"/>
    <property type="molecule type" value="Genomic_DNA"/>
</dbReference>
<evidence type="ECO:0008006" key="14">
    <source>
        <dbReference type="Google" id="ProtNLM"/>
    </source>
</evidence>
<feature type="repeat" description="Solcar" evidence="9">
    <location>
        <begin position="201"/>
        <end position="300"/>
    </location>
</feature>
<evidence type="ECO:0000256" key="10">
    <source>
        <dbReference type="RuleBase" id="RU000488"/>
    </source>
</evidence>
<evidence type="ECO:0000313" key="12">
    <source>
        <dbReference type="EMBL" id="CAH0043560.1"/>
    </source>
</evidence>
<sequence length="314" mass="33603">MTDIYAAGAVAAFTIDVLVYPLDTIKTRYQSQDYIKHDATHPLRKPLALRGLYQGIGSVVLATVPAAGLFFSTYENTKTLFSQAMPSAPTPLIHAAASATAEMAACLVIAPAEVIKQNAQMLNASNKPSSSSSPSSTSIQAFRMLGTGRGSATRLFTGYTALVARNLPFTALQFPMFEHLRARLWESRGGDEPSREQQLLETGVISGASAGSAGALAAYITTPSDVVKTRMMLSAGERRGDDGAHGSQGKKAKLSAWTVTQLVYRERGIRGFFRGGLFRAGWTALGSGLYLGTYDVAKLWLNRRRANKSDSAGL</sequence>
<evidence type="ECO:0000313" key="13">
    <source>
        <dbReference type="Proteomes" id="UP000775872"/>
    </source>
</evidence>
<dbReference type="SUPFAM" id="SSF103506">
    <property type="entry name" value="Mitochondrial carrier"/>
    <property type="match status" value="1"/>
</dbReference>
<feature type="repeat" description="Solcar" evidence="9">
    <location>
        <begin position="2"/>
        <end position="80"/>
    </location>
</feature>
<dbReference type="Gene3D" id="1.50.40.10">
    <property type="entry name" value="Mitochondrial carrier domain"/>
    <property type="match status" value="2"/>
</dbReference>
<comment type="similarity">
    <text evidence="2 10">Belongs to the mitochondrial carrier (TC 2.A.29) family.</text>
</comment>
<organism evidence="12 13">
    <name type="scientific">Clonostachys solani</name>
    <dbReference type="NCBI Taxonomy" id="160281"/>
    <lineage>
        <taxon>Eukaryota</taxon>
        <taxon>Fungi</taxon>
        <taxon>Dikarya</taxon>
        <taxon>Ascomycota</taxon>
        <taxon>Pezizomycotina</taxon>
        <taxon>Sordariomycetes</taxon>
        <taxon>Hypocreomycetidae</taxon>
        <taxon>Hypocreales</taxon>
        <taxon>Bionectriaceae</taxon>
        <taxon>Clonostachys</taxon>
    </lineage>
</organism>
<keyword evidence="13" id="KW-1185">Reference proteome</keyword>
<comment type="caution">
    <text evidence="12">The sequence shown here is derived from an EMBL/GenBank/DDBJ whole genome shotgun (WGS) entry which is preliminary data.</text>
</comment>
<evidence type="ECO:0000256" key="7">
    <source>
        <dbReference type="ARBA" id="ARBA00022989"/>
    </source>
</evidence>
<proteinExistence type="inferred from homology"/>
<keyword evidence="5" id="KW-0677">Repeat</keyword>
<keyword evidence="8 9" id="KW-0472">Membrane</keyword>
<evidence type="ECO:0000256" key="4">
    <source>
        <dbReference type="ARBA" id="ARBA00022692"/>
    </source>
</evidence>
<evidence type="ECO:0000256" key="8">
    <source>
        <dbReference type="ARBA" id="ARBA00023136"/>
    </source>
</evidence>